<dbReference type="InterPro" id="IPR023696">
    <property type="entry name" value="Ureohydrolase_dom_sf"/>
</dbReference>
<accession>A0A2W2AQP1</accession>
<comment type="caution">
    <text evidence="6">The sequence shown here is derived from an EMBL/GenBank/DDBJ whole genome shotgun (WGS) entry which is preliminary data.</text>
</comment>
<feature type="binding site" evidence="4">
    <location>
        <position position="149"/>
    </location>
    <ligand>
        <name>Mn(2+)</name>
        <dbReference type="ChEBI" id="CHEBI:29035"/>
        <label>1</label>
    </ligand>
</feature>
<dbReference type="RefSeq" id="WP_111196452.1">
    <property type="nucleotide sequence ID" value="NZ_QKVK01000002.1"/>
</dbReference>
<feature type="binding site" evidence="4">
    <location>
        <position position="127"/>
    </location>
    <ligand>
        <name>Mn(2+)</name>
        <dbReference type="ChEBI" id="CHEBI:29035"/>
        <label>1</label>
    </ligand>
</feature>
<dbReference type="PANTHER" id="PTHR11358">
    <property type="entry name" value="ARGINASE/AGMATINASE"/>
    <property type="match status" value="1"/>
</dbReference>
<protein>
    <submittedName>
        <fullName evidence="6">Agmatinase</fullName>
    </submittedName>
</protein>
<dbReference type="InterPro" id="IPR020855">
    <property type="entry name" value="Ureohydrolase_Mn_BS"/>
</dbReference>
<dbReference type="PRINTS" id="PR00116">
    <property type="entry name" value="ARGINASE"/>
</dbReference>
<proteinExistence type="inferred from homology"/>
<dbReference type="PANTHER" id="PTHR11358:SF26">
    <property type="entry name" value="GUANIDINO ACID HYDROLASE, MITOCHONDRIAL"/>
    <property type="match status" value="1"/>
</dbReference>
<evidence type="ECO:0000313" key="6">
    <source>
        <dbReference type="EMBL" id="PZF77705.1"/>
    </source>
</evidence>
<reference evidence="7" key="1">
    <citation type="submission" date="2018-06" db="EMBL/GenBank/DDBJ databases">
        <title>Aestuariibacter litoralis strain KCTC 52945T.</title>
        <authorList>
            <person name="Li X."/>
            <person name="Salam N."/>
            <person name="Li J.-L."/>
            <person name="Chen Y.-M."/>
            <person name="Yang Z.-W."/>
            <person name="Zhang L.-Y."/>
            <person name="Han M.-X."/>
            <person name="Xiao M."/>
            <person name="Li W.-J."/>
        </authorList>
    </citation>
    <scope>NUCLEOTIDE SEQUENCE [LARGE SCALE GENOMIC DNA]</scope>
    <source>
        <strain evidence="7">KCTC 52945</strain>
    </source>
</reference>
<evidence type="ECO:0000256" key="4">
    <source>
        <dbReference type="PIRSR" id="PIRSR036979-1"/>
    </source>
</evidence>
<dbReference type="AlphaFoldDB" id="A0A2W2AQP1"/>
<keyword evidence="3 5" id="KW-0378">Hydrolase</keyword>
<name>A0A2W2AQP1_9HYPH</name>
<dbReference type="EMBL" id="QKVK01000002">
    <property type="protein sequence ID" value="PZF77705.1"/>
    <property type="molecule type" value="Genomic_DNA"/>
</dbReference>
<dbReference type="PROSITE" id="PS51409">
    <property type="entry name" value="ARGINASE_2"/>
    <property type="match status" value="1"/>
</dbReference>
<sequence length="319" mass="34567">MKKDPRFQPVDAAVTPRFAGIATFMRTQRHDVSPELDIALVGVPFDIGVNYRAGARQGPAAVREASRLIRRVHNVSGIAPYDICNVADVGDAPVNPIDLHRSIAMIEEFFAKIHAAGALPLSIGGDHTVPLPILRALAKDRPVGIFHIDSHADTLDTLADTKINHATTFRRGVEEGLIDPKRTIQIGLRGSRFSPDDIKWGEDAGFTCITFEDYERLGRDRVIAKIHEVIGTGPTYMTIDIDGIDPAWAPGTGVPEIGGLTPREVQVMVRSLQGRHLVGGDICEVAPCFDPTGITAVTAANLMWEMLCVLAESKAKRGS</sequence>
<evidence type="ECO:0000313" key="7">
    <source>
        <dbReference type="Proteomes" id="UP000248795"/>
    </source>
</evidence>
<evidence type="ECO:0000256" key="2">
    <source>
        <dbReference type="ARBA" id="ARBA00022723"/>
    </source>
</evidence>
<dbReference type="Proteomes" id="UP000248795">
    <property type="component" value="Unassembled WGS sequence"/>
</dbReference>
<dbReference type="InterPro" id="IPR006035">
    <property type="entry name" value="Ureohydrolase"/>
</dbReference>
<dbReference type="InterPro" id="IPR005925">
    <property type="entry name" value="Agmatinase-rel"/>
</dbReference>
<evidence type="ECO:0000256" key="5">
    <source>
        <dbReference type="RuleBase" id="RU003684"/>
    </source>
</evidence>
<dbReference type="SUPFAM" id="SSF52768">
    <property type="entry name" value="Arginase/deacetylase"/>
    <property type="match status" value="1"/>
</dbReference>
<dbReference type="CDD" id="cd11592">
    <property type="entry name" value="Agmatinase_PAH"/>
    <property type="match status" value="1"/>
</dbReference>
<dbReference type="GO" id="GO:0046872">
    <property type="term" value="F:metal ion binding"/>
    <property type="evidence" value="ECO:0007669"/>
    <property type="project" value="UniProtKB-KW"/>
</dbReference>
<comment type="cofactor">
    <cofactor evidence="4">
        <name>Mn(2+)</name>
        <dbReference type="ChEBI" id="CHEBI:29035"/>
    </cofactor>
    <text evidence="4">Binds 2 manganese ions per subunit.</text>
</comment>
<evidence type="ECO:0000256" key="3">
    <source>
        <dbReference type="ARBA" id="ARBA00022801"/>
    </source>
</evidence>
<dbReference type="PROSITE" id="PS01053">
    <property type="entry name" value="ARGINASE_1"/>
    <property type="match status" value="1"/>
</dbReference>
<dbReference type="GO" id="GO:0008783">
    <property type="term" value="F:agmatinase activity"/>
    <property type="evidence" value="ECO:0007669"/>
    <property type="project" value="TreeGrafter"/>
</dbReference>
<dbReference type="PIRSF" id="PIRSF036979">
    <property type="entry name" value="Arginase"/>
    <property type="match status" value="1"/>
</dbReference>
<organism evidence="6 7">
    <name type="scientific">Aestuariivirga litoralis</name>
    <dbReference type="NCBI Taxonomy" id="2650924"/>
    <lineage>
        <taxon>Bacteria</taxon>
        <taxon>Pseudomonadati</taxon>
        <taxon>Pseudomonadota</taxon>
        <taxon>Alphaproteobacteria</taxon>
        <taxon>Hyphomicrobiales</taxon>
        <taxon>Aestuariivirgaceae</taxon>
        <taxon>Aestuariivirga</taxon>
    </lineage>
</organism>
<feature type="binding site" evidence="4">
    <location>
        <position position="242"/>
    </location>
    <ligand>
        <name>Mn(2+)</name>
        <dbReference type="ChEBI" id="CHEBI:29035"/>
        <label>1</label>
    </ligand>
</feature>
<feature type="binding site" evidence="4">
    <location>
        <position position="240"/>
    </location>
    <ligand>
        <name>Mn(2+)</name>
        <dbReference type="ChEBI" id="CHEBI:29035"/>
        <label>1</label>
    </ligand>
</feature>
<dbReference type="Pfam" id="PF00491">
    <property type="entry name" value="Arginase"/>
    <property type="match status" value="1"/>
</dbReference>
<keyword evidence="7" id="KW-1185">Reference proteome</keyword>
<keyword evidence="2 4" id="KW-0479">Metal-binding</keyword>
<gene>
    <name evidence="6" type="primary">speB</name>
    <name evidence="6" type="ORF">DK847_04520</name>
</gene>
<feature type="binding site" evidence="4">
    <location>
        <position position="151"/>
    </location>
    <ligand>
        <name>Mn(2+)</name>
        <dbReference type="ChEBI" id="CHEBI:29035"/>
        <label>1</label>
    </ligand>
</feature>
<dbReference type="GO" id="GO:0033389">
    <property type="term" value="P:putrescine biosynthetic process from arginine, via agmatine"/>
    <property type="evidence" value="ECO:0007669"/>
    <property type="project" value="TreeGrafter"/>
</dbReference>
<feature type="binding site" evidence="4">
    <location>
        <position position="153"/>
    </location>
    <ligand>
        <name>Mn(2+)</name>
        <dbReference type="ChEBI" id="CHEBI:29035"/>
        <label>1</label>
    </ligand>
</feature>
<dbReference type="NCBIfam" id="TIGR01230">
    <property type="entry name" value="agmatinase"/>
    <property type="match status" value="1"/>
</dbReference>
<dbReference type="Gene3D" id="3.40.800.10">
    <property type="entry name" value="Ureohydrolase domain"/>
    <property type="match status" value="1"/>
</dbReference>
<keyword evidence="4" id="KW-0464">Manganese</keyword>
<evidence type="ECO:0000256" key="1">
    <source>
        <dbReference type="ARBA" id="ARBA00009227"/>
    </source>
</evidence>
<comment type="similarity">
    <text evidence="1">Belongs to the arginase family. Agmatinase subfamily.</text>
</comment>